<dbReference type="HAMAP" id="MF_01250">
    <property type="entry name" value="Pyrophosphat_PpaX"/>
    <property type="match status" value="1"/>
</dbReference>
<dbReference type="PATRIC" id="fig|1398.22.peg.1529"/>
<evidence type="ECO:0000256" key="4">
    <source>
        <dbReference type="SAM" id="MobiDB-lite"/>
    </source>
</evidence>
<evidence type="ECO:0000313" key="5">
    <source>
        <dbReference type="EMBL" id="KWZ83035.1"/>
    </source>
</evidence>
<evidence type="ECO:0000256" key="3">
    <source>
        <dbReference type="HAMAP-Rule" id="MF_01250"/>
    </source>
</evidence>
<dbReference type="NCBIfam" id="TIGR01549">
    <property type="entry name" value="HAD-SF-IA-v1"/>
    <property type="match status" value="1"/>
</dbReference>
<dbReference type="InterPro" id="IPR050155">
    <property type="entry name" value="HAD-like_hydrolase_sf"/>
</dbReference>
<dbReference type="GO" id="GO:0008967">
    <property type="term" value="F:phosphoglycolate phosphatase activity"/>
    <property type="evidence" value="ECO:0007669"/>
    <property type="project" value="TreeGrafter"/>
</dbReference>
<dbReference type="GO" id="GO:0000287">
    <property type="term" value="F:magnesium ion binding"/>
    <property type="evidence" value="ECO:0007669"/>
    <property type="project" value="UniProtKB-UniRule"/>
</dbReference>
<dbReference type="Pfam" id="PF13419">
    <property type="entry name" value="HAD_2"/>
    <property type="match status" value="1"/>
</dbReference>
<comment type="function">
    <text evidence="3">Hydrolyzes pyrophosphate formed during P-Ser-HPr dephosphorylation by HPrK/P. Might play a role in controlling the intracellular pyrophosphate pool.</text>
</comment>
<accession>A0A133KU51</accession>
<dbReference type="InterPro" id="IPR006439">
    <property type="entry name" value="HAD-SF_hydro_IA"/>
</dbReference>
<dbReference type="PANTHER" id="PTHR43434">
    <property type="entry name" value="PHOSPHOGLYCOLATE PHOSPHATASE"/>
    <property type="match status" value="1"/>
</dbReference>
<dbReference type="NCBIfam" id="TIGR01509">
    <property type="entry name" value="HAD-SF-IA-v3"/>
    <property type="match status" value="1"/>
</dbReference>
<dbReference type="EC" id="3.6.1.1" evidence="3"/>
<comment type="catalytic activity">
    <reaction evidence="3">
        <text>diphosphate + H2O = 2 phosphate + H(+)</text>
        <dbReference type="Rhea" id="RHEA:24576"/>
        <dbReference type="ChEBI" id="CHEBI:15377"/>
        <dbReference type="ChEBI" id="CHEBI:15378"/>
        <dbReference type="ChEBI" id="CHEBI:33019"/>
        <dbReference type="ChEBI" id="CHEBI:43474"/>
        <dbReference type="EC" id="3.6.1.1"/>
    </reaction>
</comment>
<evidence type="ECO:0000256" key="1">
    <source>
        <dbReference type="ARBA" id="ARBA00022801"/>
    </source>
</evidence>
<comment type="caution">
    <text evidence="5">The sequence shown here is derived from an EMBL/GenBank/DDBJ whole genome shotgun (WGS) entry which is preliminary data.</text>
</comment>
<feature type="region of interest" description="Disordered" evidence="4">
    <location>
        <begin position="1"/>
        <end position="23"/>
    </location>
</feature>
<name>A0A133KU51_HEYCO</name>
<feature type="active site" description="Nucleophile" evidence="3">
    <location>
        <position position="36"/>
    </location>
</feature>
<dbReference type="Gene3D" id="3.40.50.1000">
    <property type="entry name" value="HAD superfamily/HAD-like"/>
    <property type="match status" value="1"/>
</dbReference>
<evidence type="ECO:0000313" key="6">
    <source>
        <dbReference type="Proteomes" id="UP000070376"/>
    </source>
</evidence>
<sequence>MVQPVSERQTGLPAKRSHEKKEGSRLKNRITTLLFDFDGTLIDTNELIIHSFLYTLNAYYPGRYSREDVLIFNGPPLIDTFLSIDPERAEEMTAKYRTYNIQQHDALVKEFPGVYDTIKMLKEHRFKLGIVSTKMKDTIKKGLKLAKLDPFFDVIVALDDVKKAKPDPEPVQKALRLLGSKPEEAIMIGDNYHDIEAGKNAGTFSAGVAWSAKGRAFLEQYNPDFMLETMTDLAEIVGVHVK</sequence>
<dbReference type="SFLD" id="SFLDG01135">
    <property type="entry name" value="C1.5.6:_HAD__Beta-PGM__Phospha"/>
    <property type="match status" value="1"/>
</dbReference>
<dbReference type="GO" id="GO:0004427">
    <property type="term" value="F:inorganic diphosphate phosphatase activity"/>
    <property type="evidence" value="ECO:0007669"/>
    <property type="project" value="UniProtKB-UniRule"/>
</dbReference>
<organism evidence="5 6">
    <name type="scientific">Heyndrickxia coagulans</name>
    <name type="common">Weizmannia coagulans</name>
    <dbReference type="NCBI Taxonomy" id="1398"/>
    <lineage>
        <taxon>Bacteria</taxon>
        <taxon>Bacillati</taxon>
        <taxon>Bacillota</taxon>
        <taxon>Bacilli</taxon>
        <taxon>Bacillales</taxon>
        <taxon>Bacillaceae</taxon>
        <taxon>Heyndrickxia</taxon>
    </lineage>
</organism>
<dbReference type="AlphaFoldDB" id="A0A133KU51"/>
<evidence type="ECO:0000256" key="2">
    <source>
        <dbReference type="ARBA" id="ARBA00022842"/>
    </source>
</evidence>
<dbReference type="SUPFAM" id="SSF56784">
    <property type="entry name" value="HAD-like"/>
    <property type="match status" value="1"/>
</dbReference>
<dbReference type="EMBL" id="LRPN01000047">
    <property type="protein sequence ID" value="KWZ83035.1"/>
    <property type="molecule type" value="Genomic_DNA"/>
</dbReference>
<proteinExistence type="inferred from homology"/>
<dbReference type="InterPro" id="IPR023733">
    <property type="entry name" value="Pyrophosphatase_Ppax"/>
</dbReference>
<dbReference type="CDD" id="cd02616">
    <property type="entry name" value="HAD_PPase"/>
    <property type="match status" value="1"/>
</dbReference>
<dbReference type="SFLD" id="SFLDG01129">
    <property type="entry name" value="C1.5:_HAD__Beta-PGM__Phosphata"/>
    <property type="match status" value="1"/>
</dbReference>
<dbReference type="Gene3D" id="1.10.150.240">
    <property type="entry name" value="Putative phosphatase, domain 2"/>
    <property type="match status" value="1"/>
</dbReference>
<reference evidence="6" key="1">
    <citation type="submission" date="2016-01" db="EMBL/GenBank/DDBJ databases">
        <authorList>
            <person name="Mitreva M."/>
            <person name="Pepin K.H."/>
            <person name="Mihindukulasuriya K.A."/>
            <person name="Fulton R."/>
            <person name="Fronick C."/>
            <person name="O'Laughlin M."/>
            <person name="Miner T."/>
            <person name="Herter B."/>
            <person name="Rosa B.A."/>
            <person name="Cordes M."/>
            <person name="Tomlinson C."/>
            <person name="Wollam A."/>
            <person name="Palsikar V.B."/>
            <person name="Mardis E.R."/>
            <person name="Wilson R.K."/>
        </authorList>
    </citation>
    <scope>NUCLEOTIDE SEQUENCE [LARGE SCALE GENOMIC DNA]</scope>
    <source>
        <strain evidence="6">GED7749B</strain>
    </source>
</reference>
<dbReference type="InterPro" id="IPR036412">
    <property type="entry name" value="HAD-like_sf"/>
</dbReference>
<dbReference type="GO" id="GO:0006281">
    <property type="term" value="P:DNA repair"/>
    <property type="evidence" value="ECO:0007669"/>
    <property type="project" value="TreeGrafter"/>
</dbReference>
<comment type="similarity">
    <text evidence="3">Belongs to the HAD-like hydrolase superfamily. PpaX family.</text>
</comment>
<keyword evidence="1 3" id="KW-0378">Hydrolase</keyword>
<dbReference type="PANTHER" id="PTHR43434:SF26">
    <property type="entry name" value="PYROPHOSPHATASE PPAX"/>
    <property type="match status" value="1"/>
</dbReference>
<dbReference type="InterPro" id="IPR041492">
    <property type="entry name" value="HAD_2"/>
</dbReference>
<dbReference type="SFLD" id="SFLDS00003">
    <property type="entry name" value="Haloacid_Dehalogenase"/>
    <property type="match status" value="1"/>
</dbReference>
<dbReference type="NCBIfam" id="NF009804">
    <property type="entry name" value="PRK13288.1"/>
    <property type="match status" value="1"/>
</dbReference>
<dbReference type="GO" id="GO:0005829">
    <property type="term" value="C:cytosol"/>
    <property type="evidence" value="ECO:0007669"/>
    <property type="project" value="TreeGrafter"/>
</dbReference>
<dbReference type="PRINTS" id="PR00413">
    <property type="entry name" value="HADHALOGNASE"/>
</dbReference>
<protein>
    <recommendedName>
        <fullName evidence="3">Pyrophosphatase PpaX</fullName>
        <ecNumber evidence="3">3.6.1.1</ecNumber>
    </recommendedName>
</protein>
<gene>
    <name evidence="3" type="primary">ppaX</name>
    <name evidence="5" type="ORF">HMPREF3213_01520</name>
</gene>
<dbReference type="InterPro" id="IPR023198">
    <property type="entry name" value="PGP-like_dom2"/>
</dbReference>
<dbReference type="InterPro" id="IPR023214">
    <property type="entry name" value="HAD_sf"/>
</dbReference>
<keyword evidence="2 3" id="KW-0460">Magnesium</keyword>
<comment type="cofactor">
    <cofactor evidence="3">
        <name>Mg(2+)</name>
        <dbReference type="ChEBI" id="CHEBI:18420"/>
    </cofactor>
</comment>
<dbReference type="FunFam" id="3.40.50.1000:FF:000022">
    <property type="entry name" value="Phosphoglycolate phosphatase"/>
    <property type="match status" value="1"/>
</dbReference>
<dbReference type="Proteomes" id="UP000070376">
    <property type="component" value="Unassembled WGS sequence"/>
</dbReference>